<reference evidence="1 2" key="1">
    <citation type="submission" date="2019-09" db="EMBL/GenBank/DDBJ databases">
        <authorList>
            <person name="Wang X."/>
        </authorList>
    </citation>
    <scope>NUCLEOTIDE SEQUENCE [LARGE SCALE GENOMIC DNA]</scope>
    <source>
        <strain evidence="1 2">CICC 11023</strain>
    </source>
</reference>
<protein>
    <submittedName>
        <fullName evidence="1">Nitroreductase family deazaflavin-dependent oxidoreductase</fullName>
    </submittedName>
</protein>
<dbReference type="EMBL" id="VXLC01000007">
    <property type="protein sequence ID" value="KAA8887379.1"/>
    <property type="molecule type" value="Genomic_DNA"/>
</dbReference>
<evidence type="ECO:0000313" key="2">
    <source>
        <dbReference type="Proteomes" id="UP000323876"/>
    </source>
</evidence>
<dbReference type="GO" id="GO:0016491">
    <property type="term" value="F:oxidoreductase activity"/>
    <property type="evidence" value="ECO:0007669"/>
    <property type="project" value="InterPro"/>
</dbReference>
<comment type="caution">
    <text evidence="1">The sequence shown here is derived from an EMBL/GenBank/DDBJ whole genome shotgun (WGS) entry which is preliminary data.</text>
</comment>
<dbReference type="InterPro" id="IPR012349">
    <property type="entry name" value="Split_barrel_FMN-bd"/>
</dbReference>
<organism evidence="1 2">
    <name type="scientific">Nocardia colli</name>
    <dbReference type="NCBI Taxonomy" id="2545717"/>
    <lineage>
        <taxon>Bacteria</taxon>
        <taxon>Bacillati</taxon>
        <taxon>Actinomycetota</taxon>
        <taxon>Actinomycetes</taxon>
        <taxon>Mycobacteriales</taxon>
        <taxon>Nocardiaceae</taxon>
        <taxon>Nocardia</taxon>
    </lineage>
</organism>
<dbReference type="InterPro" id="IPR004378">
    <property type="entry name" value="F420H2_quin_Rdtase"/>
</dbReference>
<name>A0A5N0EFN6_9NOCA</name>
<evidence type="ECO:0000313" key="1">
    <source>
        <dbReference type="EMBL" id="KAA8887379.1"/>
    </source>
</evidence>
<proteinExistence type="predicted"/>
<sequence>MESGLGRGSGFLRGPQNAQWFKNLVANPSVVLERPGADGRIERIETTAVVTEGVDRARIAEQVRQLGSQLDDFEAEAGRPMPIVVLGC</sequence>
<dbReference type="AlphaFoldDB" id="A0A5N0EFN6"/>
<accession>A0A5N0EFN6</accession>
<dbReference type="Gene3D" id="2.30.110.10">
    <property type="entry name" value="Electron Transport, Fmn-binding Protein, Chain A"/>
    <property type="match status" value="1"/>
</dbReference>
<dbReference type="Proteomes" id="UP000323876">
    <property type="component" value="Unassembled WGS sequence"/>
</dbReference>
<keyword evidence="2" id="KW-1185">Reference proteome</keyword>
<dbReference type="Pfam" id="PF04075">
    <property type="entry name" value="F420H2_quin_red"/>
    <property type="match status" value="1"/>
</dbReference>
<gene>
    <name evidence="1" type="ORF">F3087_18985</name>
</gene>